<dbReference type="InterPro" id="IPR051544">
    <property type="entry name" value="TPS_OM_transporter"/>
</dbReference>
<dbReference type="InterPro" id="IPR005565">
    <property type="entry name" value="Hemolysn_activator_HlyB_C"/>
</dbReference>
<protein>
    <submittedName>
        <fullName evidence="2">Hemolysin activation/secretion protein</fullName>
    </submittedName>
</protein>
<dbReference type="Gene3D" id="2.40.160.50">
    <property type="entry name" value="membrane protein fhac: a member of the omp85/tpsb transporter family"/>
    <property type="match status" value="1"/>
</dbReference>
<proteinExistence type="predicted"/>
<evidence type="ECO:0000313" key="2">
    <source>
        <dbReference type="EMBL" id="SCY69025.1"/>
    </source>
</evidence>
<accession>A0A1G5HYT4</accession>
<dbReference type="Proteomes" id="UP000183031">
    <property type="component" value="Unassembled WGS sequence"/>
</dbReference>
<dbReference type="PANTHER" id="PTHR34597">
    <property type="entry name" value="SLR1661 PROTEIN"/>
    <property type="match status" value="1"/>
</dbReference>
<name>A0A1G5HYT4_9GAMM</name>
<dbReference type="EMBL" id="FMUT01000005">
    <property type="protein sequence ID" value="SCY69025.1"/>
    <property type="molecule type" value="Genomic_DNA"/>
</dbReference>
<dbReference type="Pfam" id="PF03865">
    <property type="entry name" value="ShlB"/>
    <property type="match status" value="1"/>
</dbReference>
<evidence type="ECO:0000313" key="3">
    <source>
        <dbReference type="Proteomes" id="UP000183031"/>
    </source>
</evidence>
<dbReference type="PANTHER" id="PTHR34597:SF3">
    <property type="entry name" value="OUTER MEMBRANE TRANSPORTER CDIB"/>
    <property type="match status" value="1"/>
</dbReference>
<feature type="domain" description="Haemolysin activator HlyB C-terminal" evidence="1">
    <location>
        <begin position="106"/>
        <end position="402"/>
    </location>
</feature>
<keyword evidence="3" id="KW-1185">Reference proteome</keyword>
<sequence>MGKHGLMRLQKQLQNKAILLGYVTSRVHLLLDGQAPGMITVNVQYGRVGQLRLKAGSSEYFHPGFTFPIVSGEVFNLRRVEQGVENIGLIPDVDSEVRIVPGSLPGESDIEVFRRQDKYWRVTAWADDAGASSTGRYQTGGALYLDNPSSLNDVLYLSLAGSVLAPHDRGNESRAWFYSLPFGFWNFSALGGESRYHQTIAGSAVSYRYHGRSKYWGLQASYTLARGMSDKTSLNAQWLQRDYRYYLNDTEIALQRTRLTSLKLGANHWRYGSRARLAFSADAIANIREESETLEPMLKLGASVLNPFNLSDHRLTYFAEVSGQLGKAQQPIQDKLFIGDRSTVRGFRGDDKLLGSNGGYWRNTLLWQSKPLQPYVGVDYGQLARQQGEGGRLMGSVIGLRLNEGRIDADIFAGAPVIKPGYLPADRLVLGFSSQLSF</sequence>
<comment type="caution">
    <text evidence="2">The sequence shown here is derived from an EMBL/GenBank/DDBJ whole genome shotgun (WGS) entry which is preliminary data.</text>
</comment>
<organism evidence="2 3">
    <name type="scientific">Serratia nematodiphila</name>
    <dbReference type="NCBI Taxonomy" id="458197"/>
    <lineage>
        <taxon>Bacteria</taxon>
        <taxon>Pseudomonadati</taxon>
        <taxon>Pseudomonadota</taxon>
        <taxon>Gammaproteobacteria</taxon>
        <taxon>Enterobacterales</taxon>
        <taxon>Yersiniaceae</taxon>
        <taxon>Serratia</taxon>
    </lineage>
</organism>
<reference evidence="2 3" key="1">
    <citation type="submission" date="2016-10" db="EMBL/GenBank/DDBJ databases">
        <authorList>
            <person name="Varghese N."/>
            <person name="Submissions S."/>
        </authorList>
    </citation>
    <scope>NUCLEOTIDE SEQUENCE [LARGE SCALE GENOMIC DNA]</scope>
    <source>
        <strain evidence="2 3">CGMCC 1.6853</strain>
    </source>
</reference>
<gene>
    <name evidence="2" type="ORF">SAMN02927935_02131</name>
</gene>
<evidence type="ECO:0000259" key="1">
    <source>
        <dbReference type="Pfam" id="PF03865"/>
    </source>
</evidence>